<sequence length="153" mass="18092">MLPCLSKQLKPTYLIKDTLKYLKHRKNTENKYLKSNSNLKPLKVNLHVWFQKLPKEPWIRGKIVNIGPKPRTYTICAENGKMYVRNIFFIREDKSNHFYKNVRTPGDFYSSEEQETVVMPDNNQQNTVVLPNNAQPTSGFSRKLAQPNRYRFE</sequence>
<name>A0A4Y2K4Q0_ARAVE</name>
<keyword evidence="2" id="KW-1185">Reference proteome</keyword>
<comment type="caution">
    <text evidence="1">The sequence shown here is derived from an EMBL/GenBank/DDBJ whole genome shotgun (WGS) entry which is preliminary data.</text>
</comment>
<dbReference type="AlphaFoldDB" id="A0A4Y2K4Q0"/>
<dbReference type="Proteomes" id="UP000499080">
    <property type="component" value="Unassembled WGS sequence"/>
</dbReference>
<protein>
    <submittedName>
        <fullName evidence="1">Uncharacterized protein</fullName>
    </submittedName>
</protein>
<reference evidence="1 2" key="1">
    <citation type="journal article" date="2019" name="Sci. Rep.">
        <title>Orb-weaving spider Araneus ventricosus genome elucidates the spidroin gene catalogue.</title>
        <authorList>
            <person name="Kono N."/>
            <person name="Nakamura H."/>
            <person name="Ohtoshi R."/>
            <person name="Moran D.A.P."/>
            <person name="Shinohara A."/>
            <person name="Yoshida Y."/>
            <person name="Fujiwara M."/>
            <person name="Mori M."/>
            <person name="Tomita M."/>
            <person name="Arakawa K."/>
        </authorList>
    </citation>
    <scope>NUCLEOTIDE SEQUENCE [LARGE SCALE GENOMIC DNA]</scope>
</reference>
<organism evidence="1 2">
    <name type="scientific">Araneus ventricosus</name>
    <name type="common">Orbweaver spider</name>
    <name type="synonym">Epeira ventricosa</name>
    <dbReference type="NCBI Taxonomy" id="182803"/>
    <lineage>
        <taxon>Eukaryota</taxon>
        <taxon>Metazoa</taxon>
        <taxon>Ecdysozoa</taxon>
        <taxon>Arthropoda</taxon>
        <taxon>Chelicerata</taxon>
        <taxon>Arachnida</taxon>
        <taxon>Araneae</taxon>
        <taxon>Araneomorphae</taxon>
        <taxon>Entelegynae</taxon>
        <taxon>Araneoidea</taxon>
        <taxon>Araneidae</taxon>
        <taxon>Araneus</taxon>
    </lineage>
</organism>
<gene>
    <name evidence="1" type="ORF">AVEN_27080_1</name>
</gene>
<proteinExistence type="predicted"/>
<evidence type="ECO:0000313" key="2">
    <source>
        <dbReference type="Proteomes" id="UP000499080"/>
    </source>
</evidence>
<dbReference type="EMBL" id="BGPR01004221">
    <property type="protein sequence ID" value="GBM97321.1"/>
    <property type="molecule type" value="Genomic_DNA"/>
</dbReference>
<evidence type="ECO:0000313" key="1">
    <source>
        <dbReference type="EMBL" id="GBM97321.1"/>
    </source>
</evidence>
<accession>A0A4Y2K4Q0</accession>